<accession>A0A5C6A8A8</accession>
<sequence length="259" mass="28008">MSRLAGQRAIVTGASGGVGRALAVRLAVAGVSSVLLARRDDALAETARLAKAAGGRVVPVVGDVTIAADRARAFDAAADELGGLDLVINNAGVGAHGRFHEADPARLRQVFDVNFFAPAELMREAVPLLRESPRACVANVGSVLAWRGVPHTADYCASKFALRGLCEAVRPEMARLGIHVLHASPSTIASEFREHLIERREHVPWGERRGVTPEKVAARVVWGVERRKNEVAIAWEDWAIVRGARYAPWLFDWLLSRHG</sequence>
<dbReference type="PROSITE" id="PS00061">
    <property type="entry name" value="ADH_SHORT"/>
    <property type="match status" value="1"/>
</dbReference>
<dbReference type="EC" id="1.-.-.-" evidence="5"/>
<evidence type="ECO:0000256" key="3">
    <source>
        <dbReference type="RuleBase" id="RU000363"/>
    </source>
</evidence>
<dbReference type="GO" id="GO:0016020">
    <property type="term" value="C:membrane"/>
    <property type="evidence" value="ECO:0007669"/>
    <property type="project" value="TreeGrafter"/>
</dbReference>
<dbReference type="Gene3D" id="3.40.50.720">
    <property type="entry name" value="NAD(P)-binding Rossmann-like Domain"/>
    <property type="match status" value="1"/>
</dbReference>
<dbReference type="InterPro" id="IPR002347">
    <property type="entry name" value="SDR_fam"/>
</dbReference>
<dbReference type="AlphaFoldDB" id="A0A5C6A8A8"/>
<keyword evidence="6" id="KW-1185">Reference proteome</keyword>
<dbReference type="PANTHER" id="PTHR44196">
    <property type="entry name" value="DEHYDROGENASE/REDUCTASE SDR FAMILY MEMBER 7B"/>
    <property type="match status" value="1"/>
</dbReference>
<evidence type="ECO:0000313" key="6">
    <source>
        <dbReference type="Proteomes" id="UP000317421"/>
    </source>
</evidence>
<dbReference type="OrthoDB" id="9810734at2"/>
<dbReference type="Pfam" id="PF00106">
    <property type="entry name" value="adh_short"/>
    <property type="match status" value="1"/>
</dbReference>
<dbReference type="InterPro" id="IPR020904">
    <property type="entry name" value="Sc_DH/Rdtase_CS"/>
</dbReference>
<proteinExistence type="inferred from homology"/>
<dbReference type="PANTHER" id="PTHR44196:SF1">
    <property type="entry name" value="DEHYDROGENASE_REDUCTASE SDR FAMILY MEMBER 7B"/>
    <property type="match status" value="1"/>
</dbReference>
<reference evidence="5 6" key="1">
    <citation type="submission" date="2019-02" db="EMBL/GenBank/DDBJ databases">
        <title>Deep-cultivation of Planctomycetes and their phenomic and genomic characterization uncovers novel biology.</title>
        <authorList>
            <person name="Wiegand S."/>
            <person name="Jogler M."/>
            <person name="Boedeker C."/>
            <person name="Pinto D."/>
            <person name="Vollmers J."/>
            <person name="Rivas-Marin E."/>
            <person name="Kohn T."/>
            <person name="Peeters S.H."/>
            <person name="Heuer A."/>
            <person name="Rast P."/>
            <person name="Oberbeckmann S."/>
            <person name="Bunk B."/>
            <person name="Jeske O."/>
            <person name="Meyerdierks A."/>
            <person name="Storesund J.E."/>
            <person name="Kallscheuer N."/>
            <person name="Luecker S."/>
            <person name="Lage O.M."/>
            <person name="Pohl T."/>
            <person name="Merkel B.J."/>
            <person name="Hornburger P."/>
            <person name="Mueller R.-W."/>
            <person name="Bruemmer F."/>
            <person name="Labrenz M."/>
            <person name="Spormann A.M."/>
            <person name="Op Den Camp H."/>
            <person name="Overmann J."/>
            <person name="Amann R."/>
            <person name="Jetten M.S.M."/>
            <person name="Mascher T."/>
            <person name="Medema M.H."/>
            <person name="Devos D.P."/>
            <person name="Kaster A.-K."/>
            <person name="Ovreas L."/>
            <person name="Rohde M."/>
            <person name="Galperin M.Y."/>
            <person name="Jogler C."/>
        </authorList>
    </citation>
    <scope>NUCLEOTIDE SEQUENCE [LARGE SCALE GENOMIC DNA]</scope>
    <source>
        <strain evidence="5 6">Pla108</strain>
    </source>
</reference>
<gene>
    <name evidence="5" type="primary">sadH_3</name>
    <name evidence="5" type="ORF">Pla108_32820</name>
</gene>
<dbReference type="Proteomes" id="UP000317421">
    <property type="component" value="Unassembled WGS sequence"/>
</dbReference>
<evidence type="ECO:0000256" key="1">
    <source>
        <dbReference type="ARBA" id="ARBA00006484"/>
    </source>
</evidence>
<dbReference type="EMBL" id="SJPR01000004">
    <property type="protein sequence ID" value="TWT96194.1"/>
    <property type="molecule type" value="Genomic_DNA"/>
</dbReference>
<dbReference type="GO" id="GO:0016491">
    <property type="term" value="F:oxidoreductase activity"/>
    <property type="evidence" value="ECO:0007669"/>
    <property type="project" value="UniProtKB-KW"/>
</dbReference>
<evidence type="ECO:0000259" key="4">
    <source>
        <dbReference type="SMART" id="SM00822"/>
    </source>
</evidence>
<comment type="similarity">
    <text evidence="1 3">Belongs to the short-chain dehydrogenases/reductases (SDR) family.</text>
</comment>
<evidence type="ECO:0000313" key="5">
    <source>
        <dbReference type="EMBL" id="TWT96194.1"/>
    </source>
</evidence>
<dbReference type="PRINTS" id="PR00080">
    <property type="entry name" value="SDRFAMILY"/>
</dbReference>
<dbReference type="SMART" id="SM00822">
    <property type="entry name" value="PKS_KR"/>
    <property type="match status" value="1"/>
</dbReference>
<organism evidence="5 6">
    <name type="scientific">Botrimarina colliarenosi</name>
    <dbReference type="NCBI Taxonomy" id="2528001"/>
    <lineage>
        <taxon>Bacteria</taxon>
        <taxon>Pseudomonadati</taxon>
        <taxon>Planctomycetota</taxon>
        <taxon>Planctomycetia</taxon>
        <taxon>Pirellulales</taxon>
        <taxon>Lacipirellulaceae</taxon>
        <taxon>Botrimarina</taxon>
    </lineage>
</organism>
<comment type="caution">
    <text evidence="5">The sequence shown here is derived from an EMBL/GenBank/DDBJ whole genome shotgun (WGS) entry which is preliminary data.</text>
</comment>
<dbReference type="RefSeq" id="WP_146445975.1">
    <property type="nucleotide sequence ID" value="NZ_SJPR01000004.1"/>
</dbReference>
<name>A0A5C6A8A8_9BACT</name>
<keyword evidence="2 5" id="KW-0560">Oxidoreductase</keyword>
<protein>
    <submittedName>
        <fullName evidence="5">Putative oxidoreductase SadH</fullName>
        <ecNumber evidence="5">1.-.-.-</ecNumber>
    </submittedName>
</protein>
<evidence type="ECO:0000256" key="2">
    <source>
        <dbReference type="ARBA" id="ARBA00023002"/>
    </source>
</evidence>
<dbReference type="InterPro" id="IPR057326">
    <property type="entry name" value="KR_dom"/>
</dbReference>
<dbReference type="InterPro" id="IPR036291">
    <property type="entry name" value="NAD(P)-bd_dom_sf"/>
</dbReference>
<dbReference type="SUPFAM" id="SSF51735">
    <property type="entry name" value="NAD(P)-binding Rossmann-fold domains"/>
    <property type="match status" value="1"/>
</dbReference>
<dbReference type="PRINTS" id="PR00081">
    <property type="entry name" value="GDHRDH"/>
</dbReference>
<feature type="domain" description="Ketoreductase" evidence="4">
    <location>
        <begin position="7"/>
        <end position="186"/>
    </location>
</feature>